<feature type="domain" description="DNA polymerase III subunit delta C-terminal" evidence="11">
    <location>
        <begin position="214"/>
        <end position="327"/>
    </location>
</feature>
<evidence type="ECO:0000256" key="5">
    <source>
        <dbReference type="ARBA" id="ARBA00022705"/>
    </source>
</evidence>
<keyword evidence="6" id="KW-0239">DNA-directed DNA polymerase</keyword>
<dbReference type="Gene3D" id="1.20.272.10">
    <property type="match status" value="1"/>
</dbReference>
<dbReference type="SUPFAM" id="SSF52540">
    <property type="entry name" value="P-loop containing nucleoside triphosphate hydrolases"/>
    <property type="match status" value="1"/>
</dbReference>
<dbReference type="STRING" id="1123010.SAMN02745724_01311"/>
<dbReference type="EMBL" id="FOLO01000007">
    <property type="protein sequence ID" value="SFC29098.1"/>
    <property type="molecule type" value="Genomic_DNA"/>
</dbReference>
<keyword evidence="3" id="KW-0808">Transferase</keyword>
<dbReference type="Pfam" id="PF14840">
    <property type="entry name" value="DNA_pol3_delt_C"/>
    <property type="match status" value="1"/>
</dbReference>
<evidence type="ECO:0000259" key="10">
    <source>
        <dbReference type="Pfam" id="PF06144"/>
    </source>
</evidence>
<comment type="similarity">
    <text evidence="7">Belongs to the DNA polymerase HolA subunit family.</text>
</comment>
<dbReference type="PANTHER" id="PTHR34388">
    <property type="entry name" value="DNA POLYMERASE III SUBUNIT DELTA"/>
    <property type="match status" value="1"/>
</dbReference>
<dbReference type="Pfam" id="PF06144">
    <property type="entry name" value="DNA_pol3_delta"/>
    <property type="match status" value="1"/>
</dbReference>
<dbReference type="AlphaFoldDB" id="A0A1I1I4G8"/>
<dbReference type="GO" id="GO:0009360">
    <property type="term" value="C:DNA polymerase III complex"/>
    <property type="evidence" value="ECO:0007669"/>
    <property type="project" value="UniProtKB-UniRule"/>
</dbReference>
<dbReference type="InterPro" id="IPR008921">
    <property type="entry name" value="DNA_pol3_clamp-load_cplx_C"/>
</dbReference>
<comment type="catalytic activity">
    <reaction evidence="8">
        <text>DNA(n) + a 2'-deoxyribonucleoside 5'-triphosphate = DNA(n+1) + diphosphate</text>
        <dbReference type="Rhea" id="RHEA:22508"/>
        <dbReference type="Rhea" id="RHEA-COMP:17339"/>
        <dbReference type="Rhea" id="RHEA-COMP:17340"/>
        <dbReference type="ChEBI" id="CHEBI:33019"/>
        <dbReference type="ChEBI" id="CHEBI:61560"/>
        <dbReference type="ChEBI" id="CHEBI:173112"/>
        <dbReference type="EC" id="2.7.7.7"/>
    </reaction>
</comment>
<protein>
    <recommendedName>
        <fullName evidence="2 9">DNA polymerase III subunit delta</fullName>
        <ecNumber evidence="1 9">2.7.7.7</ecNumber>
    </recommendedName>
</protein>
<sequence length="345" mass="39371">MRCYVNQLPAQLNKNLNPFYLVMGEEPFQVQKCTNDIRKQAKKNGFDEVIKFSILPQFDWNEIAQEYNSLSLFSDKRIIEIDLAEQKTGQTGAKFLKSLAEHINPDCIVIIKGNKAGQDIQRTAWFKALDKQGLFIPCYEITDNHLNTWLNQQCQNLSLKLDHQAKQFLLESTQGNLLATHQELEKLVLLYANKPITKADLTSVLLNQSKFDIFDLSDALLQGNLDNIVNIISNIKKNHGEVTSVSWAITRDAQQLLDMSQALQLGENTNQLFKKHNIWKNKQALYQNALNRIPLAQLKHIIILLAQFDISYKSGLLVSPWQALAHIGVCFTQTFSVSLPIYNED</sequence>
<keyword evidence="4" id="KW-0548">Nucleotidyltransferase</keyword>
<dbReference type="Proteomes" id="UP000198862">
    <property type="component" value="Unassembled WGS sequence"/>
</dbReference>
<dbReference type="Gene3D" id="1.10.8.60">
    <property type="match status" value="1"/>
</dbReference>
<feature type="domain" description="DNA polymerase III delta N-terminal" evidence="10">
    <location>
        <begin position="20"/>
        <end position="138"/>
    </location>
</feature>
<accession>A0A1I1I4G8</accession>
<dbReference type="PANTHER" id="PTHR34388:SF1">
    <property type="entry name" value="DNA POLYMERASE III SUBUNIT DELTA"/>
    <property type="match status" value="1"/>
</dbReference>
<evidence type="ECO:0000256" key="7">
    <source>
        <dbReference type="ARBA" id="ARBA00034754"/>
    </source>
</evidence>
<evidence type="ECO:0000256" key="2">
    <source>
        <dbReference type="ARBA" id="ARBA00017703"/>
    </source>
</evidence>
<dbReference type="CDD" id="cd18138">
    <property type="entry name" value="HLD_clamp_pol_III_delta"/>
    <property type="match status" value="1"/>
</dbReference>
<keyword evidence="13" id="KW-1185">Reference proteome</keyword>
<evidence type="ECO:0000256" key="3">
    <source>
        <dbReference type="ARBA" id="ARBA00022679"/>
    </source>
</evidence>
<name>A0A1I1I4G8_9GAMM</name>
<keyword evidence="5" id="KW-0235">DNA replication</keyword>
<dbReference type="NCBIfam" id="TIGR01128">
    <property type="entry name" value="holA"/>
    <property type="match status" value="1"/>
</dbReference>
<proteinExistence type="inferred from homology"/>
<dbReference type="InterPro" id="IPR005790">
    <property type="entry name" value="DNA_polIII_delta"/>
</dbReference>
<dbReference type="RefSeq" id="WP_091981978.1">
    <property type="nucleotide sequence ID" value="NZ_FOLO01000007.1"/>
</dbReference>
<dbReference type="GO" id="GO:0003887">
    <property type="term" value="F:DNA-directed DNA polymerase activity"/>
    <property type="evidence" value="ECO:0007669"/>
    <property type="project" value="UniProtKB-UniRule"/>
</dbReference>
<dbReference type="Gene3D" id="3.40.50.300">
    <property type="entry name" value="P-loop containing nucleotide triphosphate hydrolases"/>
    <property type="match status" value="1"/>
</dbReference>
<evidence type="ECO:0000313" key="12">
    <source>
        <dbReference type="EMBL" id="SFC29098.1"/>
    </source>
</evidence>
<evidence type="ECO:0000256" key="8">
    <source>
        <dbReference type="ARBA" id="ARBA00049244"/>
    </source>
</evidence>
<dbReference type="GO" id="GO:0006261">
    <property type="term" value="P:DNA-templated DNA replication"/>
    <property type="evidence" value="ECO:0007669"/>
    <property type="project" value="TreeGrafter"/>
</dbReference>
<dbReference type="InterPro" id="IPR032780">
    <property type="entry name" value="DNA_pol3_delt_C"/>
</dbReference>
<dbReference type="InterPro" id="IPR027417">
    <property type="entry name" value="P-loop_NTPase"/>
</dbReference>
<evidence type="ECO:0000256" key="9">
    <source>
        <dbReference type="NCBIfam" id="TIGR01128"/>
    </source>
</evidence>
<dbReference type="OrthoDB" id="9770982at2"/>
<gene>
    <name evidence="12" type="ORF">SAMN02745724_01311</name>
</gene>
<evidence type="ECO:0000259" key="11">
    <source>
        <dbReference type="Pfam" id="PF14840"/>
    </source>
</evidence>
<evidence type="ECO:0000256" key="4">
    <source>
        <dbReference type="ARBA" id="ARBA00022695"/>
    </source>
</evidence>
<evidence type="ECO:0000256" key="1">
    <source>
        <dbReference type="ARBA" id="ARBA00012417"/>
    </source>
</evidence>
<evidence type="ECO:0000256" key="6">
    <source>
        <dbReference type="ARBA" id="ARBA00022932"/>
    </source>
</evidence>
<evidence type="ECO:0000313" key="13">
    <source>
        <dbReference type="Proteomes" id="UP000198862"/>
    </source>
</evidence>
<dbReference type="EC" id="2.7.7.7" evidence="1 9"/>
<dbReference type="GO" id="GO:0003677">
    <property type="term" value="F:DNA binding"/>
    <property type="evidence" value="ECO:0007669"/>
    <property type="project" value="InterPro"/>
</dbReference>
<reference evidence="12 13" key="1">
    <citation type="submission" date="2016-10" db="EMBL/GenBank/DDBJ databases">
        <authorList>
            <person name="de Groot N.N."/>
        </authorList>
    </citation>
    <scope>NUCLEOTIDE SEQUENCE [LARGE SCALE GENOMIC DNA]</scope>
    <source>
        <strain evidence="12 13">DSM 6059</strain>
    </source>
</reference>
<dbReference type="SUPFAM" id="SSF48019">
    <property type="entry name" value="post-AAA+ oligomerization domain-like"/>
    <property type="match status" value="1"/>
</dbReference>
<dbReference type="InterPro" id="IPR010372">
    <property type="entry name" value="DNA_pol3_delta_N"/>
</dbReference>
<organism evidence="12 13">
    <name type="scientific">Pseudoalteromonas denitrificans DSM 6059</name>
    <dbReference type="NCBI Taxonomy" id="1123010"/>
    <lineage>
        <taxon>Bacteria</taxon>
        <taxon>Pseudomonadati</taxon>
        <taxon>Pseudomonadota</taxon>
        <taxon>Gammaproteobacteria</taxon>
        <taxon>Alteromonadales</taxon>
        <taxon>Pseudoalteromonadaceae</taxon>
        <taxon>Pseudoalteromonas</taxon>
    </lineage>
</organism>